<protein>
    <submittedName>
        <fullName evidence="1">Uncharacterized protein</fullName>
    </submittedName>
</protein>
<reference evidence="1" key="1">
    <citation type="journal article" date="2011" name="J. Bacteriol.">
        <title>Genome sequences of Salmonella enterica serovar typhimurium, Choleraesuis, Dublin, and Gallinarum strains of well- defined virulence in food-producing animals.</title>
        <authorList>
            <person name="Richardson E.J."/>
            <person name="Limaye B."/>
            <person name="Inamdar H."/>
            <person name="Datta A."/>
            <person name="Manjari K.S."/>
            <person name="Pullinger G.D."/>
            <person name="Thomson N.R."/>
            <person name="Joshi R.R."/>
            <person name="Watson M."/>
            <person name="Stevens M.P."/>
        </authorList>
    </citation>
    <scope>NUCLEOTIDE SEQUENCE [LARGE SCALE GENOMIC DNA]</scope>
    <source>
        <strain evidence="1">3246</strain>
    </source>
</reference>
<evidence type="ECO:0000313" key="2">
    <source>
        <dbReference type="Proteomes" id="UP000002794"/>
    </source>
</evidence>
<organism evidence="1 2">
    <name type="scientific">Salmonella enterica subsp. enterica serovar Dublin str. SD3246</name>
    <dbReference type="NCBI Taxonomy" id="909945"/>
    <lineage>
        <taxon>Bacteria</taxon>
        <taxon>Pseudomonadati</taxon>
        <taxon>Pseudomonadota</taxon>
        <taxon>Gammaproteobacteria</taxon>
        <taxon>Enterobacterales</taxon>
        <taxon>Enterobacteriaceae</taxon>
        <taxon>Salmonella</taxon>
    </lineage>
</organism>
<sequence>MYGEPHKRETISKVFKMTQIAIYGFNFTKKITFDGGELTPIFSSWSELKKNGWANDRYILTGFFKPNSNNYAAQQQLIFDLQAVLSFIEQKNVIISGELENDETPFNFKPSLPKKLDKKRDKGAGIIIMEDYFAPNSRENFICLAMEKLNSKAMLKQDAFRTSFFKSMLAFRDSINYIDVRYYLLFSALEALCRFIKNDYSPAKTPQIITQVLKEYGFNVEKTGHTLAQRNIMHYCKLRHSLFHNGKYIAYLDEKNSDGKIEIQDYSSNLNLLVPLVLMKFIGFDDNYINWDSWIDRNPFISKK</sequence>
<accession>A0A8X6EV21</accession>
<dbReference type="Proteomes" id="UP000002794">
    <property type="component" value="Chromosome"/>
</dbReference>
<gene>
    <name evidence="1" type="ORF">SD3246_2939</name>
</gene>
<dbReference type="AlphaFoldDB" id="A0A8X6EV21"/>
<name>A0A8X6EV21_SALDU</name>
<evidence type="ECO:0000313" key="1">
    <source>
        <dbReference type="EMBL" id="EGE30816.1"/>
    </source>
</evidence>
<dbReference type="EMBL" id="CM001151">
    <property type="protein sequence ID" value="EGE30816.1"/>
    <property type="molecule type" value="Genomic_DNA"/>
</dbReference>
<proteinExistence type="predicted"/>